<sequence>MKVIFKVCCDPSKGATTSRPRSTSTSTALPPAVPSSVPRDDLLPSDRRRPWPSGAGSNATRPALPPGKASGTVAPTDGRTGTAAGRGPGDTPAPALARVPATTAAQQLGRPSRRRMCLWPTGSSLPRRPPRTETNRQTRQGLRMRSW</sequence>
<organism evidence="2 3">
    <name type="scientific">Amblyomma americanum</name>
    <name type="common">Lone star tick</name>
    <dbReference type="NCBI Taxonomy" id="6943"/>
    <lineage>
        <taxon>Eukaryota</taxon>
        <taxon>Metazoa</taxon>
        <taxon>Ecdysozoa</taxon>
        <taxon>Arthropoda</taxon>
        <taxon>Chelicerata</taxon>
        <taxon>Arachnida</taxon>
        <taxon>Acari</taxon>
        <taxon>Parasitiformes</taxon>
        <taxon>Ixodida</taxon>
        <taxon>Ixodoidea</taxon>
        <taxon>Ixodidae</taxon>
        <taxon>Amblyomminae</taxon>
        <taxon>Amblyomma</taxon>
    </lineage>
</organism>
<evidence type="ECO:0000256" key="1">
    <source>
        <dbReference type="SAM" id="MobiDB-lite"/>
    </source>
</evidence>
<gene>
    <name evidence="2" type="ORF">V5799_015663</name>
</gene>
<reference evidence="2 3" key="1">
    <citation type="journal article" date="2023" name="Arcadia Sci">
        <title>De novo assembly of a long-read Amblyomma americanum tick genome.</title>
        <authorList>
            <person name="Chou S."/>
            <person name="Poskanzer K.E."/>
            <person name="Rollins M."/>
            <person name="Thuy-Boun P.S."/>
        </authorList>
    </citation>
    <scope>NUCLEOTIDE SEQUENCE [LARGE SCALE GENOMIC DNA]</scope>
    <source>
        <strain evidence="2">F_SG_1</strain>
        <tissue evidence="2">Salivary glands</tissue>
    </source>
</reference>
<dbReference type="EMBL" id="JARKHS020006012">
    <property type="protein sequence ID" value="KAK8782996.1"/>
    <property type="molecule type" value="Genomic_DNA"/>
</dbReference>
<protein>
    <submittedName>
        <fullName evidence="2">Uncharacterized protein</fullName>
    </submittedName>
</protein>
<feature type="compositionally biased region" description="Basic and acidic residues" evidence="1">
    <location>
        <begin position="38"/>
        <end position="49"/>
    </location>
</feature>
<keyword evidence="3" id="KW-1185">Reference proteome</keyword>
<dbReference type="AlphaFoldDB" id="A0AAQ4F7C7"/>
<feature type="region of interest" description="Disordered" evidence="1">
    <location>
        <begin position="8"/>
        <end position="147"/>
    </location>
</feature>
<proteinExistence type="predicted"/>
<evidence type="ECO:0000313" key="3">
    <source>
        <dbReference type="Proteomes" id="UP001321473"/>
    </source>
</evidence>
<dbReference type="Proteomes" id="UP001321473">
    <property type="component" value="Unassembled WGS sequence"/>
</dbReference>
<feature type="compositionally biased region" description="Low complexity" evidence="1">
    <location>
        <begin position="74"/>
        <end position="95"/>
    </location>
</feature>
<name>A0AAQ4F7C7_AMBAM</name>
<feature type="compositionally biased region" description="Low complexity" evidence="1">
    <location>
        <begin position="15"/>
        <end position="37"/>
    </location>
</feature>
<evidence type="ECO:0000313" key="2">
    <source>
        <dbReference type="EMBL" id="KAK8782996.1"/>
    </source>
</evidence>
<comment type="caution">
    <text evidence="2">The sequence shown here is derived from an EMBL/GenBank/DDBJ whole genome shotgun (WGS) entry which is preliminary data.</text>
</comment>
<accession>A0AAQ4F7C7</accession>